<organism evidence="2 3">
    <name type="scientific">Saccharolobus caldissimus</name>
    <dbReference type="NCBI Taxonomy" id="1702097"/>
    <lineage>
        <taxon>Archaea</taxon>
        <taxon>Thermoproteota</taxon>
        <taxon>Thermoprotei</taxon>
        <taxon>Sulfolobales</taxon>
        <taxon>Sulfolobaceae</taxon>
        <taxon>Saccharolobus</taxon>
    </lineage>
</organism>
<feature type="transmembrane region" description="Helical" evidence="1">
    <location>
        <begin position="158"/>
        <end position="181"/>
    </location>
</feature>
<feature type="transmembrane region" description="Helical" evidence="1">
    <location>
        <begin position="7"/>
        <end position="27"/>
    </location>
</feature>
<dbReference type="GeneID" id="68867336"/>
<feature type="transmembrane region" description="Helical" evidence="1">
    <location>
        <begin position="47"/>
        <end position="68"/>
    </location>
</feature>
<feature type="transmembrane region" description="Helical" evidence="1">
    <location>
        <begin position="265"/>
        <end position="290"/>
    </location>
</feature>
<proteinExistence type="predicted"/>
<dbReference type="AlphaFoldDB" id="A0AAQ4CUX0"/>
<dbReference type="RefSeq" id="WP_229569983.1">
    <property type="nucleotide sequence ID" value="NZ_AP025226.1"/>
</dbReference>
<gene>
    <name evidence="2" type="ORF">SACC_26180</name>
</gene>
<keyword evidence="3" id="KW-1185">Reference proteome</keyword>
<dbReference type="EMBL" id="AP025226">
    <property type="protein sequence ID" value="BDB99601.1"/>
    <property type="molecule type" value="Genomic_DNA"/>
</dbReference>
<protein>
    <submittedName>
        <fullName evidence="2">Uncharacterized protein</fullName>
    </submittedName>
</protein>
<keyword evidence="1" id="KW-0812">Transmembrane</keyword>
<name>A0AAQ4CUX0_9CREN</name>
<evidence type="ECO:0000256" key="1">
    <source>
        <dbReference type="SAM" id="Phobius"/>
    </source>
</evidence>
<sequence>MKVMNPLFYFFIFLYSTVILPIIVNGIRVLKVWYGPLADTGQITFLYPFLTFTISTTILSVILGYTLYRKKSSRFILIRGPMRVRSVIRAILRDSLGRILVLIYSSLYFISFLIVSGLLLIPGINVDRYLTSLTVISYEGSGISLIKIGQFYFILNPFILLFGLIVDVFLSISLMLSYYIVSLIYVSYHLYSFPVPKSFRIYTINTVGGFLTASVPSIGTIAGICCLTPTAINSLLYLASASLPLSKGITWKYGTFILGTWTGGVLQAIILASPVIAGVIISGISIYYIYIISRRLNEVVIHQ</sequence>
<feature type="transmembrane region" description="Helical" evidence="1">
    <location>
        <begin position="201"/>
        <end position="227"/>
    </location>
</feature>
<feature type="transmembrane region" description="Helical" evidence="1">
    <location>
        <begin position="99"/>
        <end position="123"/>
    </location>
</feature>
<keyword evidence="1" id="KW-1133">Transmembrane helix</keyword>
<dbReference type="Proteomes" id="UP001319921">
    <property type="component" value="Chromosome"/>
</dbReference>
<reference evidence="2 3" key="1">
    <citation type="journal article" date="2022" name="Microbiol. Resour. Announc.">
        <title>Complete Genome Sequence of the Hyperthermophilic and Acidophilic Archaeon Saccharolobus caldissimus Strain HS-3T.</title>
        <authorList>
            <person name="Sakai H.D."/>
            <person name="Kurosawa N."/>
        </authorList>
    </citation>
    <scope>NUCLEOTIDE SEQUENCE [LARGE SCALE GENOMIC DNA]</scope>
    <source>
        <strain evidence="2 3">JCM32116</strain>
    </source>
</reference>
<keyword evidence="1" id="KW-0472">Membrane</keyword>
<accession>A0AAQ4CUX0</accession>
<dbReference type="KEGG" id="scas:SACC_26180"/>
<evidence type="ECO:0000313" key="2">
    <source>
        <dbReference type="EMBL" id="BDB99601.1"/>
    </source>
</evidence>
<evidence type="ECO:0000313" key="3">
    <source>
        <dbReference type="Proteomes" id="UP001319921"/>
    </source>
</evidence>